<keyword evidence="5 19" id="KW-0762">Sugar transport</keyword>
<name>A0ABQ6HIL7_9GAMM</name>
<keyword evidence="13" id="KW-0998">Cell outer membrane</keyword>
<dbReference type="Pfam" id="PF02563">
    <property type="entry name" value="Poly_export"/>
    <property type="match status" value="1"/>
</dbReference>
<dbReference type="Proteomes" id="UP001157134">
    <property type="component" value="Unassembled WGS sequence"/>
</dbReference>
<evidence type="ECO:0000256" key="10">
    <source>
        <dbReference type="ARBA" id="ARBA00023114"/>
    </source>
</evidence>
<dbReference type="EMBL" id="BSSV01000007">
    <property type="protein sequence ID" value="GLX86642.1"/>
    <property type="molecule type" value="Genomic_DNA"/>
</dbReference>
<dbReference type="InterPro" id="IPR054765">
    <property type="entry name" value="SLBB_dom"/>
</dbReference>
<dbReference type="Gene3D" id="3.10.560.10">
    <property type="entry name" value="Outer membrane lipoprotein wza domain like"/>
    <property type="match status" value="6"/>
</dbReference>
<keyword evidence="4" id="KW-1134">Transmembrane beta strand</keyword>
<evidence type="ECO:0000313" key="20">
    <source>
        <dbReference type="Proteomes" id="UP001157134"/>
    </source>
</evidence>
<keyword evidence="20" id="KW-1185">Reference proteome</keyword>
<keyword evidence="9" id="KW-0406">Ion transport</keyword>
<dbReference type="Pfam" id="PF22461">
    <property type="entry name" value="SLBB_2"/>
    <property type="match status" value="1"/>
</dbReference>
<dbReference type="InterPro" id="IPR003715">
    <property type="entry name" value="Poly_export_N"/>
</dbReference>
<keyword evidence="14" id="KW-0449">Lipoprotein</keyword>
<feature type="domain" description="SLBB" evidence="18">
    <location>
        <begin position="204"/>
        <end position="281"/>
    </location>
</feature>
<dbReference type="PANTHER" id="PTHR33619:SF3">
    <property type="entry name" value="POLYSACCHARIDE EXPORT PROTEIN GFCE-RELATED"/>
    <property type="match status" value="1"/>
</dbReference>
<keyword evidence="7 15" id="KW-0732">Signal</keyword>
<evidence type="ECO:0000256" key="5">
    <source>
        <dbReference type="ARBA" id="ARBA00022597"/>
    </source>
</evidence>
<feature type="domain" description="Polysaccharide export protein N-terminal" evidence="16">
    <location>
        <begin position="124"/>
        <end position="196"/>
    </location>
</feature>
<evidence type="ECO:0000256" key="2">
    <source>
        <dbReference type="ARBA" id="ARBA00009450"/>
    </source>
</evidence>
<protein>
    <submittedName>
        <fullName evidence="19">Sugar transporter</fullName>
    </submittedName>
</protein>
<evidence type="ECO:0000256" key="13">
    <source>
        <dbReference type="ARBA" id="ARBA00023237"/>
    </source>
</evidence>
<accession>A0ABQ6HIL7</accession>
<evidence type="ECO:0000259" key="18">
    <source>
        <dbReference type="Pfam" id="PF22461"/>
    </source>
</evidence>
<dbReference type="PANTHER" id="PTHR33619">
    <property type="entry name" value="POLYSACCHARIDE EXPORT PROTEIN GFCE-RELATED"/>
    <property type="match status" value="1"/>
</dbReference>
<feature type="chain" id="PRO_5047046543" evidence="15">
    <location>
        <begin position="23"/>
        <end position="900"/>
    </location>
</feature>
<evidence type="ECO:0000259" key="16">
    <source>
        <dbReference type="Pfam" id="PF02563"/>
    </source>
</evidence>
<dbReference type="InterPro" id="IPR049712">
    <property type="entry name" value="Poly_export"/>
</dbReference>
<dbReference type="InterPro" id="IPR019554">
    <property type="entry name" value="Soluble_ligand-bd"/>
</dbReference>
<feature type="domain" description="Soluble ligand binding" evidence="17">
    <location>
        <begin position="570"/>
        <end position="613"/>
    </location>
</feature>
<dbReference type="Pfam" id="PF10531">
    <property type="entry name" value="SLBB"/>
    <property type="match status" value="3"/>
</dbReference>
<evidence type="ECO:0000313" key="19">
    <source>
        <dbReference type="EMBL" id="GLX86642.1"/>
    </source>
</evidence>
<evidence type="ECO:0000256" key="9">
    <source>
        <dbReference type="ARBA" id="ARBA00023065"/>
    </source>
</evidence>
<evidence type="ECO:0000256" key="4">
    <source>
        <dbReference type="ARBA" id="ARBA00022452"/>
    </source>
</evidence>
<evidence type="ECO:0000256" key="15">
    <source>
        <dbReference type="SAM" id="SignalP"/>
    </source>
</evidence>
<keyword evidence="12" id="KW-0564">Palmitate</keyword>
<keyword evidence="8" id="KW-0625">Polysaccharide transport</keyword>
<reference evidence="19 20" key="1">
    <citation type="submission" date="2023-03" db="EMBL/GenBank/DDBJ databases">
        <title>Thalassotalea loyana LMG 22536T draft genome sequence.</title>
        <authorList>
            <person name="Sawabe T."/>
        </authorList>
    </citation>
    <scope>NUCLEOTIDE SEQUENCE [LARGE SCALE GENOMIC DNA]</scope>
    <source>
        <strain evidence="19 20">LMG 22536</strain>
    </source>
</reference>
<evidence type="ECO:0000256" key="11">
    <source>
        <dbReference type="ARBA" id="ARBA00023136"/>
    </source>
</evidence>
<gene>
    <name evidence="19" type="primary">wza</name>
    <name evidence="19" type="ORF">tloyanaT_28950</name>
</gene>
<feature type="signal peptide" evidence="15">
    <location>
        <begin position="1"/>
        <end position="22"/>
    </location>
</feature>
<evidence type="ECO:0000256" key="6">
    <source>
        <dbReference type="ARBA" id="ARBA00022692"/>
    </source>
</evidence>
<comment type="similarity">
    <text evidence="2">Belongs to the BexD/CtrA/VexA family.</text>
</comment>
<sequence>MRTLAKKAIVVTLALTSMGGFAAQINQAQIEQFRKLPKAQQEALAKQYGVDLSSITSAQNSTTEVVEDTPVQPRQIENQQSNYDDDELKLSEDGIEVEAALKPFGYDVFANEPMTFEPNMAISVPDNYIIGVGDEIKIQTFGKESNSYDLVVNREGKIIIPELGPYQVSGLSYSDLTAFLKAKIAERVIGVEAVVSLSKLRSIRVFVAGEAYKPGPYTLNALSSMTHALFAAGGINTTGSLRNIQLKRAGQIVGEFDIYDLLINGDSSNDLLLRSGDVLFIPAKGAEVAIEGAVRRPAIYELKNNENFNDIIKISGGLLAQAYKDSVPVERYHKSLKTIISIDLNDNNDSLLKVKNGDHIQVMKNSDMFSQSVMLIGAVARPGKYQWKPGHKITDLIQSVEMSLLPHADLNYSLIVREVDLAKRIEVLQFSIADALTNTVSEQNLELHSRDKVIIFSNVDKLASEVLTLDKFAFSQESLLAKEKLLAKHKYNDKNFWAKYGDGDFVAPENSANAGVTEVLNSSINDIAQIKDKKEIDVRKLGMFSRQRLLVPIINRLRSQSSGGEVLKLVEVDGQVKFPGIYPLPVKGNVKSLIVAAGGVTESAYLDRADITRSMLDNAKATKRSFSIDLSSAFDDADNSMYKLNSKDRIYVHQIPEWSENHIIELKGEFVFPGKYTIERGETLSDIIQKAGGLTEYAFAEGSVFTRKKLKELERENVERLADDLRVEMASKSLTEDGLGVSYAEAQSLLADLTNLDPLGRLVIELPRVLTEDNYDVTVENGDVLYVPTKKDSINVIGQVQVTTSHMYDPSLEAVEYIERSGGMKKRADEDRIYIVKANGTVELVGQESWFSNRAEDQMQPGDTIVVPLDSGYMTNLTLWSTATQIIYNTAVAIAAISGI</sequence>
<comment type="caution">
    <text evidence="19">The sequence shown here is derived from an EMBL/GenBank/DDBJ whole genome shotgun (WGS) entry which is preliminary data.</text>
</comment>
<feature type="domain" description="Soluble ligand binding" evidence="17">
    <location>
        <begin position="288"/>
        <end position="331"/>
    </location>
</feature>
<evidence type="ECO:0000256" key="14">
    <source>
        <dbReference type="ARBA" id="ARBA00023288"/>
    </source>
</evidence>
<keyword evidence="6" id="KW-0812">Transmembrane</keyword>
<evidence type="ECO:0000256" key="1">
    <source>
        <dbReference type="ARBA" id="ARBA00004571"/>
    </source>
</evidence>
<keyword evidence="10" id="KW-0626">Porin</keyword>
<proteinExistence type="inferred from homology"/>
<evidence type="ECO:0000259" key="17">
    <source>
        <dbReference type="Pfam" id="PF10531"/>
    </source>
</evidence>
<keyword evidence="11" id="KW-0472">Membrane</keyword>
<organism evidence="19 20">
    <name type="scientific">Thalassotalea loyana</name>
    <dbReference type="NCBI Taxonomy" id="280483"/>
    <lineage>
        <taxon>Bacteria</taxon>
        <taxon>Pseudomonadati</taxon>
        <taxon>Pseudomonadota</taxon>
        <taxon>Gammaproteobacteria</taxon>
        <taxon>Alteromonadales</taxon>
        <taxon>Colwelliaceae</taxon>
        <taxon>Thalassotalea</taxon>
    </lineage>
</organism>
<evidence type="ECO:0000256" key="12">
    <source>
        <dbReference type="ARBA" id="ARBA00023139"/>
    </source>
</evidence>
<feature type="domain" description="Soluble ligand binding" evidence="17">
    <location>
        <begin position="673"/>
        <end position="698"/>
    </location>
</feature>
<evidence type="ECO:0000256" key="7">
    <source>
        <dbReference type="ARBA" id="ARBA00022729"/>
    </source>
</evidence>
<comment type="subcellular location">
    <subcellularLocation>
        <location evidence="1">Cell outer membrane</location>
        <topology evidence="1">Multi-pass membrane protein</topology>
    </subcellularLocation>
</comment>
<evidence type="ECO:0000256" key="8">
    <source>
        <dbReference type="ARBA" id="ARBA00023047"/>
    </source>
</evidence>
<evidence type="ECO:0000256" key="3">
    <source>
        <dbReference type="ARBA" id="ARBA00022448"/>
    </source>
</evidence>
<keyword evidence="3" id="KW-0813">Transport</keyword>